<dbReference type="RefSeq" id="WP_252167734.1">
    <property type="nucleotide sequence ID" value="NZ_CP084930.1"/>
</dbReference>
<dbReference type="EMBL" id="CP084930">
    <property type="protein sequence ID" value="USI73926.1"/>
    <property type="molecule type" value="Genomic_DNA"/>
</dbReference>
<feature type="domain" description="DJ-1/PfpI" evidence="2">
    <location>
        <begin position="25"/>
        <end position="123"/>
    </location>
</feature>
<dbReference type="Proteomes" id="UP001056937">
    <property type="component" value="Chromosome 1"/>
</dbReference>
<dbReference type="Pfam" id="PF01965">
    <property type="entry name" value="DJ-1_PfpI"/>
    <property type="match status" value="1"/>
</dbReference>
<evidence type="ECO:0000256" key="1">
    <source>
        <dbReference type="ARBA" id="ARBA00008542"/>
    </source>
</evidence>
<dbReference type="InterPro" id="IPR002818">
    <property type="entry name" value="DJ-1/PfpI"/>
</dbReference>
<name>A0ABY4XB11_9SPHN</name>
<organism evidence="3 4">
    <name type="scientific">Sphingomonas morindae</name>
    <dbReference type="NCBI Taxonomy" id="1541170"/>
    <lineage>
        <taxon>Bacteria</taxon>
        <taxon>Pseudomonadati</taxon>
        <taxon>Pseudomonadota</taxon>
        <taxon>Alphaproteobacteria</taxon>
        <taxon>Sphingomonadales</taxon>
        <taxon>Sphingomonadaceae</taxon>
        <taxon>Sphingomonas</taxon>
    </lineage>
</organism>
<dbReference type="PANTHER" id="PTHR42733">
    <property type="entry name" value="DJ-1 PROTEIN"/>
    <property type="match status" value="1"/>
</dbReference>
<dbReference type="InterPro" id="IPR006286">
    <property type="entry name" value="C56_PfpI-like"/>
</dbReference>
<dbReference type="InterPro" id="IPR029062">
    <property type="entry name" value="Class_I_gatase-like"/>
</dbReference>
<dbReference type="PANTHER" id="PTHR42733:SF12">
    <property type="entry name" value="PROTEINASE"/>
    <property type="match status" value="1"/>
</dbReference>
<reference evidence="3" key="1">
    <citation type="journal article" date="2022" name="Toxins">
        <title>Genomic Analysis of Sphingopyxis sp. USTB-05 for Biodegrading Cyanobacterial Hepatotoxins.</title>
        <authorList>
            <person name="Liu C."/>
            <person name="Xu Q."/>
            <person name="Zhao Z."/>
            <person name="Zhang H."/>
            <person name="Liu X."/>
            <person name="Yin C."/>
            <person name="Liu Y."/>
            <person name="Yan H."/>
        </authorList>
    </citation>
    <scope>NUCLEOTIDE SEQUENCE</scope>
    <source>
        <strain evidence="3">NBD5</strain>
    </source>
</reference>
<evidence type="ECO:0000259" key="2">
    <source>
        <dbReference type="Pfam" id="PF01965"/>
    </source>
</evidence>
<proteinExistence type="inferred from homology"/>
<dbReference type="Gene3D" id="3.40.50.880">
    <property type="match status" value="1"/>
</dbReference>
<evidence type="ECO:0000313" key="4">
    <source>
        <dbReference type="Proteomes" id="UP001056937"/>
    </source>
</evidence>
<sequence length="130" mass="13547">MPPAALLADRGHVVDRLFKPVGDALLIVPGGAWGPDTLRADTDALDLVRKAADAGKVVAAICHGPWVISDVGVTRGKKVMGWLATRPDLENAGATFIDEAAVTDGNIVTSRGPLDLAAFVEAIDQLLLRG</sequence>
<dbReference type="PROSITE" id="PS51276">
    <property type="entry name" value="PEPTIDASE_C56_PFPI"/>
    <property type="match status" value="1"/>
</dbReference>
<evidence type="ECO:0000313" key="3">
    <source>
        <dbReference type="EMBL" id="USI73926.1"/>
    </source>
</evidence>
<accession>A0ABY4XB11</accession>
<gene>
    <name evidence="3" type="ORF">LHA26_05520</name>
</gene>
<comment type="similarity">
    <text evidence="1">Belongs to the peptidase C56 family.</text>
</comment>
<dbReference type="SUPFAM" id="SSF52317">
    <property type="entry name" value="Class I glutamine amidotransferase-like"/>
    <property type="match status" value="1"/>
</dbReference>
<keyword evidence="4" id="KW-1185">Reference proteome</keyword>
<protein>
    <submittedName>
        <fullName evidence="3">DJ-1/PfpI family protein</fullName>
    </submittedName>
</protein>